<evidence type="ECO:0000256" key="3">
    <source>
        <dbReference type="ARBA" id="ARBA00022833"/>
    </source>
</evidence>
<accession>A0AAV4AZV3</accession>
<protein>
    <submittedName>
        <fullName evidence="7">Zinc finger swim domain-containing protein 1</fullName>
    </submittedName>
</protein>
<dbReference type="Proteomes" id="UP000735302">
    <property type="component" value="Unassembled WGS sequence"/>
</dbReference>
<dbReference type="PROSITE" id="PS01359">
    <property type="entry name" value="ZF_PHD_1"/>
    <property type="match status" value="1"/>
</dbReference>
<name>A0AAV4AZV3_9GAST</name>
<dbReference type="InterPro" id="IPR052579">
    <property type="entry name" value="Zinc_finger_SWIM"/>
</dbReference>
<comment type="caution">
    <text evidence="7">The sequence shown here is derived from an EMBL/GenBank/DDBJ whole genome shotgun (WGS) entry which is preliminary data.</text>
</comment>
<feature type="domain" description="SWIM-type" evidence="6">
    <location>
        <begin position="508"/>
        <end position="547"/>
    </location>
</feature>
<evidence type="ECO:0000256" key="4">
    <source>
        <dbReference type="PROSITE-ProRule" id="PRU00325"/>
    </source>
</evidence>
<evidence type="ECO:0000256" key="2">
    <source>
        <dbReference type="ARBA" id="ARBA00022771"/>
    </source>
</evidence>
<keyword evidence="1" id="KW-0479">Metal-binding</keyword>
<dbReference type="GO" id="GO:0008270">
    <property type="term" value="F:zinc ion binding"/>
    <property type="evidence" value="ECO:0007669"/>
    <property type="project" value="UniProtKB-KW"/>
</dbReference>
<dbReference type="Pfam" id="PF00628">
    <property type="entry name" value="PHD"/>
    <property type="match status" value="1"/>
</dbReference>
<dbReference type="AlphaFoldDB" id="A0AAV4AZV3"/>
<organism evidence="7 8">
    <name type="scientific">Plakobranchus ocellatus</name>
    <dbReference type="NCBI Taxonomy" id="259542"/>
    <lineage>
        <taxon>Eukaryota</taxon>
        <taxon>Metazoa</taxon>
        <taxon>Spiralia</taxon>
        <taxon>Lophotrochozoa</taxon>
        <taxon>Mollusca</taxon>
        <taxon>Gastropoda</taxon>
        <taxon>Heterobranchia</taxon>
        <taxon>Euthyneura</taxon>
        <taxon>Panpulmonata</taxon>
        <taxon>Sacoglossa</taxon>
        <taxon>Placobranchoidea</taxon>
        <taxon>Plakobranchidae</taxon>
        <taxon>Plakobranchus</taxon>
    </lineage>
</organism>
<dbReference type="PANTHER" id="PTHR31569">
    <property type="entry name" value="SWIM-TYPE DOMAIN-CONTAINING PROTEIN"/>
    <property type="match status" value="1"/>
</dbReference>
<dbReference type="PROSITE" id="PS50016">
    <property type="entry name" value="ZF_PHD_2"/>
    <property type="match status" value="1"/>
</dbReference>
<evidence type="ECO:0000256" key="1">
    <source>
        <dbReference type="ARBA" id="ARBA00022723"/>
    </source>
</evidence>
<dbReference type="SMART" id="SM00575">
    <property type="entry name" value="ZnF_PMZ"/>
    <property type="match status" value="1"/>
</dbReference>
<feature type="domain" description="PHD-type" evidence="5">
    <location>
        <begin position="1032"/>
        <end position="1082"/>
    </location>
</feature>
<dbReference type="Pfam" id="PF04434">
    <property type="entry name" value="SWIM"/>
    <property type="match status" value="1"/>
</dbReference>
<dbReference type="InterPro" id="IPR007527">
    <property type="entry name" value="Znf_SWIM"/>
</dbReference>
<dbReference type="PROSITE" id="PS50966">
    <property type="entry name" value="ZF_SWIM"/>
    <property type="match status" value="1"/>
</dbReference>
<evidence type="ECO:0000259" key="5">
    <source>
        <dbReference type="PROSITE" id="PS50016"/>
    </source>
</evidence>
<dbReference type="InterPro" id="IPR048324">
    <property type="entry name" value="ZSWIM1-3_RNaseH-like"/>
</dbReference>
<dbReference type="SUPFAM" id="SSF57903">
    <property type="entry name" value="FYVE/PHD zinc finger"/>
    <property type="match status" value="1"/>
</dbReference>
<proteinExistence type="predicted"/>
<dbReference type="InterPro" id="IPR019787">
    <property type="entry name" value="Znf_PHD-finger"/>
</dbReference>
<keyword evidence="2 4" id="KW-0863">Zinc-finger</keyword>
<keyword evidence="8" id="KW-1185">Reference proteome</keyword>
<reference evidence="7 8" key="1">
    <citation type="journal article" date="2021" name="Elife">
        <title>Chloroplast acquisition without the gene transfer in kleptoplastic sea slugs, Plakobranchus ocellatus.</title>
        <authorList>
            <person name="Maeda T."/>
            <person name="Takahashi S."/>
            <person name="Yoshida T."/>
            <person name="Shimamura S."/>
            <person name="Takaki Y."/>
            <person name="Nagai Y."/>
            <person name="Toyoda A."/>
            <person name="Suzuki Y."/>
            <person name="Arimoto A."/>
            <person name="Ishii H."/>
            <person name="Satoh N."/>
            <person name="Nishiyama T."/>
            <person name="Hasebe M."/>
            <person name="Maruyama T."/>
            <person name="Minagawa J."/>
            <person name="Obokata J."/>
            <person name="Shigenobu S."/>
        </authorList>
    </citation>
    <scope>NUCLEOTIDE SEQUENCE [LARGE SCALE GENOMIC DNA]</scope>
</reference>
<dbReference type="InterPro" id="IPR011011">
    <property type="entry name" value="Znf_FYVE_PHD"/>
</dbReference>
<dbReference type="InterPro" id="IPR006564">
    <property type="entry name" value="Znf_PMZ"/>
</dbReference>
<dbReference type="CDD" id="cd15489">
    <property type="entry name" value="PHD_SF"/>
    <property type="match status" value="1"/>
</dbReference>
<dbReference type="SMART" id="SM00249">
    <property type="entry name" value="PHD"/>
    <property type="match status" value="1"/>
</dbReference>
<dbReference type="InterPro" id="IPR001965">
    <property type="entry name" value="Znf_PHD"/>
</dbReference>
<dbReference type="InterPro" id="IPR019786">
    <property type="entry name" value="Zinc_finger_PHD-type_CS"/>
</dbReference>
<gene>
    <name evidence="7" type="ORF">PoB_003843900</name>
</gene>
<evidence type="ECO:0000313" key="8">
    <source>
        <dbReference type="Proteomes" id="UP000735302"/>
    </source>
</evidence>
<dbReference type="Pfam" id="PF21056">
    <property type="entry name" value="ZSWIM1-3_RNaseH-like"/>
    <property type="match status" value="1"/>
</dbReference>
<dbReference type="PANTHER" id="PTHR31569:SF4">
    <property type="entry name" value="SWIM-TYPE DOMAIN-CONTAINING PROTEIN"/>
    <property type="match status" value="1"/>
</dbReference>
<dbReference type="EMBL" id="BLXT01004368">
    <property type="protein sequence ID" value="GFO11934.1"/>
    <property type="molecule type" value="Genomic_DNA"/>
</dbReference>
<keyword evidence="3" id="KW-0862">Zinc</keyword>
<evidence type="ECO:0000313" key="7">
    <source>
        <dbReference type="EMBL" id="GFO11934.1"/>
    </source>
</evidence>
<dbReference type="Gene3D" id="3.30.40.10">
    <property type="entry name" value="Zinc/RING finger domain, C3HC4 (zinc finger)"/>
    <property type="match status" value="1"/>
</dbReference>
<dbReference type="InterPro" id="IPR013083">
    <property type="entry name" value="Znf_RING/FYVE/PHD"/>
</dbReference>
<sequence length="1085" mass="119543">MAGNLNDETFVIGAKFYSYSAFQEALEKYQKDTLTQFVKTQAEKIPPTDPLHERFQYVNVRLQCKQGKRYKKAEPTKDQRPCQRSFKVGCPVHLTLHLNRRPKDAPCLKITQLNLDHAGHDVSRQVFQLYPEQRRISVDEVDLTVLGSTTMKTSEQRKILEERHSVPIMRHSIYNLQQKMGVGRVNGDKDDVKCEGIIRDIVAGHGYGEVGRDEEGGFQYCCFTTALMKGMLQAYPETIIMDFTYKCNQYLYPCMTIMILDGEGQGQPVFHAFVAREDKNILENCLRVFAQQYDTTNTCCFIVDKDMAEIAAIGAVFPGVPVLLCHFHISQAVERYLKGKVSKAVADVVLDSFMNQVTTESDDEFLELKRKISEIIPQPVIDYFETHWWSKRHLWAACCSINIVRLHATTTNALESYHSKIKKHINEKYSLSNAMSALVAFDQDKLTEAKRKRLLTANSAVYDHRDRDSTSVIITKMLSRFGAQLVKVELELSEAVAYAVSEDQAGIFTISYKDRHHNTSQTTCSCSTFGHLKIPCRHIFTLRRYLEIEVFDLDLVPTRFRQSAPRLQDSPSVPEFPNSDLLVTTVPVVPFSFRTVEGRYKAARVVCDRAASFLSILGCVEFQQKLRELEVFIQSWSTEGNSEPVVPLNAHSPPVAREDLQHTASCDGEMGTTGDVLCIVDLQSNSVEFPLSPQSRVALAPSAASSSCSVSVAPPLLSNAPSGSASMSPPSVPSSVASCLFSMAPSLLSNVPSGSASMSPPSVPGSVASCLFSMAPSLLSNASSSAVSMAPPSVLGNVSSRAVSMAPPSVLGNVSSSAVSMAPPSLLSNVLSGSASMSPPSVPGSVASCLFSMAPSLLSNASSSAVSMAPPPVPNNVASSSCFVSVAPSISVACPLTSVSSSVSFESGAVTGDATCSWPTMTRLLKPRGRPCTKQKFTRLSTKHGQKRRKCIPKMFIELSEAEKTSLFLQSVSVFNYKPSRLIQIDDLKSVMTFSDTVLDEKVDFCLIQDLFDSAAWALVVEGIEHRKSCSSYFCGECRDLDNGEFKMVQCERCLIWYHFECVGYSSKKKVKTWFCDDCCQSQDI</sequence>
<evidence type="ECO:0000259" key="6">
    <source>
        <dbReference type="PROSITE" id="PS50966"/>
    </source>
</evidence>